<dbReference type="InterPro" id="IPR048254">
    <property type="entry name" value="CDP_ALCOHOL_P_TRANSF_CS"/>
</dbReference>
<keyword evidence="8 16" id="KW-0808">Transferase</keyword>
<keyword evidence="19" id="KW-1185">Reference proteome</keyword>
<reference evidence="18 19" key="1">
    <citation type="submission" date="2019-02" db="EMBL/GenBank/DDBJ databases">
        <title>Siculibacillus lacustris gen. nov., sp. nov., a new rosette-forming bacterium isolated from a freshwater crater lake (Lake St. Ana, Romania).</title>
        <authorList>
            <person name="Felfoldi T."/>
            <person name="Marton Z."/>
            <person name="Szabo A."/>
            <person name="Mentes A."/>
            <person name="Boka K."/>
            <person name="Marialigeti K."/>
            <person name="Mathe I."/>
            <person name="Koncz M."/>
            <person name="Schumann P."/>
            <person name="Toth E."/>
        </authorList>
    </citation>
    <scope>NUCLEOTIDE SEQUENCE [LARGE SCALE GENOMIC DNA]</scope>
    <source>
        <strain evidence="18 19">SA-279</strain>
    </source>
</reference>
<comment type="subcellular location">
    <subcellularLocation>
        <location evidence="1">Membrane</location>
        <topology evidence="1">Multi-pass membrane protein</topology>
    </subcellularLocation>
</comment>
<protein>
    <recommendedName>
        <fullName evidence="6">CDP-diacylglycerol--glycerol-3-phosphate 3-phosphatidyltransferase</fullName>
        <ecNumber evidence="5">2.7.8.5</ecNumber>
    </recommendedName>
</protein>
<evidence type="ECO:0000313" key="19">
    <source>
        <dbReference type="Proteomes" id="UP000292781"/>
    </source>
</evidence>
<dbReference type="InterPro" id="IPR050324">
    <property type="entry name" value="CDP-alcohol_PTase-I"/>
</dbReference>
<evidence type="ECO:0000256" key="13">
    <source>
        <dbReference type="ARBA" id="ARBA00023209"/>
    </source>
</evidence>
<keyword evidence="7" id="KW-0444">Lipid biosynthesis</keyword>
<evidence type="ECO:0000256" key="1">
    <source>
        <dbReference type="ARBA" id="ARBA00004141"/>
    </source>
</evidence>
<dbReference type="EC" id="2.7.8.5" evidence="5"/>
<dbReference type="InterPro" id="IPR000462">
    <property type="entry name" value="CDP-OH_P_trans"/>
</dbReference>
<evidence type="ECO:0000313" key="18">
    <source>
        <dbReference type="EMBL" id="TBW36958.1"/>
    </source>
</evidence>
<dbReference type="GO" id="GO:0008444">
    <property type="term" value="F:CDP-diacylglycerol-glycerol-3-phosphate 3-phosphatidyltransferase activity"/>
    <property type="evidence" value="ECO:0007669"/>
    <property type="project" value="UniProtKB-EC"/>
</dbReference>
<name>A0A4V6MZ20_9HYPH</name>
<dbReference type="GO" id="GO:0016020">
    <property type="term" value="C:membrane"/>
    <property type="evidence" value="ECO:0007669"/>
    <property type="project" value="UniProtKB-SubCell"/>
</dbReference>
<feature type="transmembrane region" description="Helical" evidence="17">
    <location>
        <begin position="72"/>
        <end position="94"/>
    </location>
</feature>
<evidence type="ECO:0000256" key="5">
    <source>
        <dbReference type="ARBA" id="ARBA00013170"/>
    </source>
</evidence>
<dbReference type="EMBL" id="SJFN01000017">
    <property type="protein sequence ID" value="TBW36958.1"/>
    <property type="molecule type" value="Genomic_DNA"/>
</dbReference>
<dbReference type="Pfam" id="PF01066">
    <property type="entry name" value="CDP-OH_P_transf"/>
    <property type="match status" value="1"/>
</dbReference>
<dbReference type="Proteomes" id="UP000292781">
    <property type="component" value="Unassembled WGS sequence"/>
</dbReference>
<dbReference type="GO" id="GO:0046474">
    <property type="term" value="P:glycerophospholipid biosynthetic process"/>
    <property type="evidence" value="ECO:0007669"/>
    <property type="project" value="TreeGrafter"/>
</dbReference>
<dbReference type="AlphaFoldDB" id="A0A4V6MZ20"/>
<proteinExistence type="inferred from homology"/>
<dbReference type="RefSeq" id="WP_131309907.1">
    <property type="nucleotide sequence ID" value="NZ_SJFN01000017.1"/>
</dbReference>
<dbReference type="InterPro" id="IPR004570">
    <property type="entry name" value="Phosphatidylglycerol_P_synth"/>
</dbReference>
<keyword evidence="10 17" id="KW-1133">Transmembrane helix</keyword>
<comment type="catalytic activity">
    <reaction evidence="15">
        <text>a CDP-1,2-diacyl-sn-glycerol + sn-glycerol 3-phosphate = a 1,2-diacyl-sn-glycero-3-phospho-(1'-sn-glycero-3'-phosphate) + CMP + H(+)</text>
        <dbReference type="Rhea" id="RHEA:12593"/>
        <dbReference type="ChEBI" id="CHEBI:15378"/>
        <dbReference type="ChEBI" id="CHEBI:57597"/>
        <dbReference type="ChEBI" id="CHEBI:58332"/>
        <dbReference type="ChEBI" id="CHEBI:60110"/>
        <dbReference type="ChEBI" id="CHEBI:60377"/>
        <dbReference type="EC" id="2.7.8.5"/>
    </reaction>
</comment>
<evidence type="ECO:0000256" key="14">
    <source>
        <dbReference type="ARBA" id="ARBA00023264"/>
    </source>
</evidence>
<evidence type="ECO:0000256" key="9">
    <source>
        <dbReference type="ARBA" id="ARBA00022692"/>
    </source>
</evidence>
<evidence type="ECO:0000256" key="2">
    <source>
        <dbReference type="ARBA" id="ARBA00005042"/>
    </source>
</evidence>
<dbReference type="PROSITE" id="PS00379">
    <property type="entry name" value="CDP_ALCOHOL_P_TRANSF"/>
    <property type="match status" value="1"/>
</dbReference>
<dbReference type="PANTHER" id="PTHR14269">
    <property type="entry name" value="CDP-DIACYLGLYCEROL--GLYCEROL-3-PHOSPHATE 3-PHOSPHATIDYLTRANSFERASE-RELATED"/>
    <property type="match status" value="1"/>
</dbReference>
<feature type="transmembrane region" description="Helical" evidence="17">
    <location>
        <begin position="7"/>
        <end position="27"/>
    </location>
</feature>
<evidence type="ECO:0000256" key="7">
    <source>
        <dbReference type="ARBA" id="ARBA00022516"/>
    </source>
</evidence>
<gene>
    <name evidence="18" type="ORF">EYW49_12450</name>
</gene>
<evidence type="ECO:0000256" key="4">
    <source>
        <dbReference type="ARBA" id="ARBA00010441"/>
    </source>
</evidence>
<keyword evidence="14" id="KW-1208">Phospholipid metabolism</keyword>
<sequence>MRSNVTIPNMISLFRLVLVPVAIDALVAGRFDVAFWVFLIAGLSDGVDGWIARCFDQRSELGAHLDPVADKALLVSIFVTLGIFGTLPGWLVLVVVTRDVAIVGAIVLSWMLGRRVPIRPSLVSKANTSAQIAFVALVLGSRAFQIDVGRLWDVGALVVAVLTVVSGTSYVLGWLRIMSSNPGDPGRPG</sequence>
<evidence type="ECO:0000256" key="12">
    <source>
        <dbReference type="ARBA" id="ARBA00023136"/>
    </source>
</evidence>
<evidence type="ECO:0000256" key="17">
    <source>
        <dbReference type="SAM" id="Phobius"/>
    </source>
</evidence>
<dbReference type="FunFam" id="1.20.120.1760:FF:000033">
    <property type="entry name" value="CDP-alcohol phosphatidyltransferase"/>
    <property type="match status" value="1"/>
</dbReference>
<evidence type="ECO:0000256" key="8">
    <source>
        <dbReference type="ARBA" id="ARBA00022679"/>
    </source>
</evidence>
<keyword evidence="12 17" id="KW-0472">Membrane</keyword>
<evidence type="ECO:0000256" key="16">
    <source>
        <dbReference type="RuleBase" id="RU003750"/>
    </source>
</evidence>
<dbReference type="PIRSF" id="PIRSF000847">
    <property type="entry name" value="Phos_ph_gly_syn"/>
    <property type="match status" value="1"/>
</dbReference>
<evidence type="ECO:0000256" key="6">
    <source>
        <dbReference type="ARBA" id="ARBA00014944"/>
    </source>
</evidence>
<keyword evidence="13" id="KW-0594">Phospholipid biosynthesis</keyword>
<comment type="pathway">
    <text evidence="3">Lipid metabolism.</text>
</comment>
<comment type="caution">
    <text evidence="18">The sequence shown here is derived from an EMBL/GenBank/DDBJ whole genome shotgun (WGS) entry which is preliminary data.</text>
</comment>
<keyword evidence="11" id="KW-0443">Lipid metabolism</keyword>
<organism evidence="18 19">
    <name type="scientific">Siculibacillus lacustris</name>
    <dbReference type="NCBI Taxonomy" id="1549641"/>
    <lineage>
        <taxon>Bacteria</taxon>
        <taxon>Pseudomonadati</taxon>
        <taxon>Pseudomonadota</taxon>
        <taxon>Alphaproteobacteria</taxon>
        <taxon>Hyphomicrobiales</taxon>
        <taxon>Ancalomicrobiaceae</taxon>
        <taxon>Siculibacillus</taxon>
    </lineage>
</organism>
<dbReference type="PANTHER" id="PTHR14269:SF62">
    <property type="entry name" value="CDP-DIACYLGLYCEROL--GLYCEROL-3-PHOSPHATE 3-PHOSPHATIDYLTRANSFERASE 1, CHLOROPLASTIC"/>
    <property type="match status" value="1"/>
</dbReference>
<dbReference type="InterPro" id="IPR043130">
    <property type="entry name" value="CDP-OH_PTrfase_TM_dom"/>
</dbReference>
<dbReference type="OrthoDB" id="9796672at2"/>
<evidence type="ECO:0000256" key="15">
    <source>
        <dbReference type="ARBA" id="ARBA00048586"/>
    </source>
</evidence>
<feature type="transmembrane region" description="Helical" evidence="17">
    <location>
        <begin position="151"/>
        <end position="172"/>
    </location>
</feature>
<evidence type="ECO:0000256" key="10">
    <source>
        <dbReference type="ARBA" id="ARBA00022989"/>
    </source>
</evidence>
<comment type="similarity">
    <text evidence="4 16">Belongs to the CDP-alcohol phosphatidyltransferase class-I family.</text>
</comment>
<evidence type="ECO:0000256" key="11">
    <source>
        <dbReference type="ARBA" id="ARBA00023098"/>
    </source>
</evidence>
<comment type="pathway">
    <text evidence="2">Phospholipid metabolism; phosphatidylglycerol biosynthesis; phosphatidylglycerol from CDP-diacylglycerol: step 1/2.</text>
</comment>
<keyword evidence="9 17" id="KW-0812">Transmembrane</keyword>
<accession>A0A4V6MZ20</accession>
<evidence type="ECO:0000256" key="3">
    <source>
        <dbReference type="ARBA" id="ARBA00005189"/>
    </source>
</evidence>
<dbReference type="Gene3D" id="1.20.120.1760">
    <property type="match status" value="1"/>
</dbReference>